<proteinExistence type="predicted"/>
<gene>
    <name evidence="1" type="ORF">METZ01_LOCUS45458</name>
</gene>
<organism evidence="1">
    <name type="scientific">marine metagenome</name>
    <dbReference type="NCBI Taxonomy" id="408172"/>
    <lineage>
        <taxon>unclassified sequences</taxon>
        <taxon>metagenomes</taxon>
        <taxon>ecological metagenomes</taxon>
    </lineage>
</organism>
<reference evidence="1" key="1">
    <citation type="submission" date="2018-05" db="EMBL/GenBank/DDBJ databases">
        <authorList>
            <person name="Lanie J.A."/>
            <person name="Ng W.-L."/>
            <person name="Kazmierczak K.M."/>
            <person name="Andrzejewski T.M."/>
            <person name="Davidsen T.M."/>
            <person name="Wayne K.J."/>
            <person name="Tettelin H."/>
            <person name="Glass J.I."/>
            <person name="Rusch D."/>
            <person name="Podicherti R."/>
            <person name="Tsui H.-C.T."/>
            <person name="Winkler M.E."/>
        </authorList>
    </citation>
    <scope>NUCLEOTIDE SEQUENCE</scope>
</reference>
<name>A0A381RMX1_9ZZZZ</name>
<sequence>MAPILNLRAYALALAVAGAACTSGSASVASQSVMDDVAESYVRLVLALGEHDADYVDAYYGPQEWRDQVTAEQPGLPTIAARADALIDRLGAFDPPGQELERLRYTYLTTQLGSLAARADMLGGRTMTFDEESRALYDAVAPTNPGEYYLSILGELDDLLPPGGSIAERFGWFQSGYVIPPDRLDAVFTRAIEECRERTLRQVELPDGENFVLEYVTDQSWSGYNWYQGEYQSLIQVNVDFPSSIDRAVDLACHEGYPGHHTYNALLEQNLVNDRGWPEFSVYALFSPQSLIAEGSANFGIEMAFPGDERLAFERDVLFPLAGLDPATAESYYRVQELMARMNYAGNEAARLYIDGDVDADGAVAWLVQYAMYSPGGARQRLRFIDQYRSYVINYNLGLDLVRDFVDGDGADPDPNARWDRFMRLLTSPRLPGGL</sequence>
<evidence type="ECO:0008006" key="2">
    <source>
        <dbReference type="Google" id="ProtNLM"/>
    </source>
</evidence>
<accession>A0A381RMX1</accession>
<evidence type="ECO:0000313" key="1">
    <source>
        <dbReference type="EMBL" id="SUZ92604.1"/>
    </source>
</evidence>
<dbReference type="AlphaFoldDB" id="A0A381RMX1"/>
<dbReference type="EMBL" id="UINC01002073">
    <property type="protein sequence ID" value="SUZ92604.1"/>
    <property type="molecule type" value="Genomic_DNA"/>
</dbReference>
<protein>
    <recommendedName>
        <fullName evidence="2">DUF885 domain-containing protein</fullName>
    </recommendedName>
</protein>